<sequence length="86" mass="9922">MADTKAQYCRLTTHHQPTTWFPPSTTPPRRRNTTLQHMLLQPTTLKPQRSIINRSSLVLIHAAMQFSILFACSYSLQIYLPCLSIH</sequence>
<reference evidence="2 3" key="1">
    <citation type="journal article" date="2011" name="Science">
        <title>The ecoresponsive genome of Daphnia pulex.</title>
        <authorList>
            <person name="Colbourne J.K."/>
            <person name="Pfrender M.E."/>
            <person name="Gilbert D."/>
            <person name="Thomas W.K."/>
            <person name="Tucker A."/>
            <person name="Oakley T.H."/>
            <person name="Tokishita S."/>
            <person name="Aerts A."/>
            <person name="Arnold G.J."/>
            <person name="Basu M.K."/>
            <person name="Bauer D.J."/>
            <person name="Caceres C.E."/>
            <person name="Carmel L."/>
            <person name="Casola C."/>
            <person name="Choi J.H."/>
            <person name="Detter J.C."/>
            <person name="Dong Q."/>
            <person name="Dusheyko S."/>
            <person name="Eads B.D."/>
            <person name="Frohlich T."/>
            <person name="Geiler-Samerotte K.A."/>
            <person name="Gerlach D."/>
            <person name="Hatcher P."/>
            <person name="Jogdeo S."/>
            <person name="Krijgsveld J."/>
            <person name="Kriventseva E.V."/>
            <person name="Kultz D."/>
            <person name="Laforsch C."/>
            <person name="Lindquist E."/>
            <person name="Lopez J."/>
            <person name="Manak J.R."/>
            <person name="Muller J."/>
            <person name="Pangilinan J."/>
            <person name="Patwardhan R.P."/>
            <person name="Pitluck S."/>
            <person name="Pritham E.J."/>
            <person name="Rechtsteiner A."/>
            <person name="Rho M."/>
            <person name="Rogozin I.B."/>
            <person name="Sakarya O."/>
            <person name="Salamov A."/>
            <person name="Schaack S."/>
            <person name="Shapiro H."/>
            <person name="Shiga Y."/>
            <person name="Skalitzky C."/>
            <person name="Smith Z."/>
            <person name="Souvorov A."/>
            <person name="Sung W."/>
            <person name="Tang Z."/>
            <person name="Tsuchiya D."/>
            <person name="Tu H."/>
            <person name="Vos H."/>
            <person name="Wang M."/>
            <person name="Wolf Y.I."/>
            <person name="Yamagata H."/>
            <person name="Yamada T."/>
            <person name="Ye Y."/>
            <person name="Shaw J.R."/>
            <person name="Andrews J."/>
            <person name="Crease T.J."/>
            <person name="Tang H."/>
            <person name="Lucas S.M."/>
            <person name="Robertson H.M."/>
            <person name="Bork P."/>
            <person name="Koonin E.V."/>
            <person name="Zdobnov E.M."/>
            <person name="Grigoriev I.V."/>
            <person name="Lynch M."/>
            <person name="Boore J.L."/>
        </authorList>
    </citation>
    <scope>NUCLEOTIDE SEQUENCE [LARGE SCALE GENOMIC DNA]</scope>
</reference>
<feature type="transmembrane region" description="Helical" evidence="1">
    <location>
        <begin position="57"/>
        <end position="80"/>
    </location>
</feature>
<proteinExistence type="predicted"/>
<dbReference type="InParanoid" id="E9GVM5"/>
<gene>
    <name evidence="2" type="ORF">DAPPUDRAFT_306176</name>
</gene>
<dbReference type="AlphaFoldDB" id="E9GVM5"/>
<evidence type="ECO:0000313" key="3">
    <source>
        <dbReference type="Proteomes" id="UP000000305"/>
    </source>
</evidence>
<dbReference type="EMBL" id="GL732568">
    <property type="protein sequence ID" value="EFX76439.1"/>
    <property type="molecule type" value="Genomic_DNA"/>
</dbReference>
<keyword evidence="3" id="KW-1185">Reference proteome</keyword>
<evidence type="ECO:0000256" key="1">
    <source>
        <dbReference type="SAM" id="Phobius"/>
    </source>
</evidence>
<accession>E9GVM5</accession>
<keyword evidence="1" id="KW-0812">Transmembrane</keyword>
<keyword evidence="1" id="KW-1133">Transmembrane helix</keyword>
<protein>
    <submittedName>
        <fullName evidence="2">Uncharacterized protein</fullName>
    </submittedName>
</protein>
<name>E9GVM5_DAPPU</name>
<dbReference type="KEGG" id="dpx:DAPPUDRAFT_306176"/>
<keyword evidence="1" id="KW-0472">Membrane</keyword>
<dbReference type="Proteomes" id="UP000000305">
    <property type="component" value="Unassembled WGS sequence"/>
</dbReference>
<organism evidence="2 3">
    <name type="scientific">Daphnia pulex</name>
    <name type="common">Water flea</name>
    <dbReference type="NCBI Taxonomy" id="6669"/>
    <lineage>
        <taxon>Eukaryota</taxon>
        <taxon>Metazoa</taxon>
        <taxon>Ecdysozoa</taxon>
        <taxon>Arthropoda</taxon>
        <taxon>Crustacea</taxon>
        <taxon>Branchiopoda</taxon>
        <taxon>Diplostraca</taxon>
        <taxon>Cladocera</taxon>
        <taxon>Anomopoda</taxon>
        <taxon>Daphniidae</taxon>
        <taxon>Daphnia</taxon>
    </lineage>
</organism>
<evidence type="ECO:0000313" key="2">
    <source>
        <dbReference type="EMBL" id="EFX76439.1"/>
    </source>
</evidence>
<dbReference type="HOGENOM" id="CLU_2500185_0_0_1"/>